<proteinExistence type="predicted"/>
<keyword evidence="3" id="KW-1185">Reference proteome</keyword>
<feature type="chain" id="PRO_5045338158" description="ATP-binding protein" evidence="1">
    <location>
        <begin position="28"/>
        <end position="149"/>
    </location>
</feature>
<feature type="signal peptide" evidence="1">
    <location>
        <begin position="1"/>
        <end position="27"/>
    </location>
</feature>
<evidence type="ECO:0000313" key="2">
    <source>
        <dbReference type="EMBL" id="MFC5064719.1"/>
    </source>
</evidence>
<keyword evidence="1" id="KW-0732">Signal</keyword>
<dbReference type="Proteomes" id="UP001595947">
    <property type="component" value="Unassembled WGS sequence"/>
</dbReference>
<dbReference type="EMBL" id="JBHSIV010000026">
    <property type="protein sequence ID" value="MFC5064719.1"/>
    <property type="molecule type" value="Genomic_DNA"/>
</dbReference>
<reference evidence="3" key="1">
    <citation type="journal article" date="2019" name="Int. J. Syst. Evol. Microbiol.">
        <title>The Global Catalogue of Microorganisms (GCM) 10K type strain sequencing project: providing services to taxonomists for standard genome sequencing and annotation.</title>
        <authorList>
            <consortium name="The Broad Institute Genomics Platform"/>
            <consortium name="The Broad Institute Genome Sequencing Center for Infectious Disease"/>
            <person name="Wu L."/>
            <person name="Ma J."/>
        </authorList>
    </citation>
    <scope>NUCLEOTIDE SEQUENCE [LARGE SCALE GENOMIC DNA]</scope>
    <source>
        <strain evidence="3">CGMCC 4.7093</strain>
    </source>
</reference>
<accession>A0ABV9YRE2</accession>
<evidence type="ECO:0000313" key="3">
    <source>
        <dbReference type="Proteomes" id="UP001595947"/>
    </source>
</evidence>
<name>A0ABV9YRE2_9PSEU</name>
<organism evidence="2 3">
    <name type="scientific">Actinomycetospora atypica</name>
    <dbReference type="NCBI Taxonomy" id="1290095"/>
    <lineage>
        <taxon>Bacteria</taxon>
        <taxon>Bacillati</taxon>
        <taxon>Actinomycetota</taxon>
        <taxon>Actinomycetes</taxon>
        <taxon>Pseudonocardiales</taxon>
        <taxon>Pseudonocardiaceae</taxon>
        <taxon>Actinomycetospora</taxon>
    </lineage>
</organism>
<protein>
    <recommendedName>
        <fullName evidence="4">ATP-binding protein</fullName>
    </recommendedName>
</protein>
<comment type="caution">
    <text evidence="2">The sequence shown here is derived from an EMBL/GenBank/DDBJ whole genome shotgun (WGS) entry which is preliminary data.</text>
</comment>
<gene>
    <name evidence="2" type="ORF">ACFPBZ_21025</name>
</gene>
<dbReference type="RefSeq" id="WP_378038061.1">
    <property type="nucleotide sequence ID" value="NZ_JBHSIV010000026.1"/>
</dbReference>
<evidence type="ECO:0000256" key="1">
    <source>
        <dbReference type="SAM" id="SignalP"/>
    </source>
</evidence>
<sequence length="149" mass="13633">MSLFRRAVVSAVVLGAGLASTAGLASAAPSVPGVDGAVSAAQAAAAAGTAAGLAGGQAGLDAGNAAAAVATTLAGVPLPGLDQLPVDVSDLPGLTEGLDAIPSPSDLGDLGDLTDPTAFADLLTGSLPTAETLTAGLPGLGGGLPGAQG</sequence>
<evidence type="ECO:0008006" key="4">
    <source>
        <dbReference type="Google" id="ProtNLM"/>
    </source>
</evidence>